<dbReference type="CDD" id="cd00130">
    <property type="entry name" value="PAS"/>
    <property type="match status" value="3"/>
</dbReference>
<dbReference type="InterPro" id="IPR000014">
    <property type="entry name" value="PAS"/>
</dbReference>
<feature type="transmembrane region" description="Helical" evidence="1">
    <location>
        <begin position="23"/>
        <end position="45"/>
    </location>
</feature>
<evidence type="ECO:0000259" key="3">
    <source>
        <dbReference type="PROSITE" id="PS50113"/>
    </source>
</evidence>
<keyword evidence="1" id="KW-1133">Transmembrane helix</keyword>
<dbReference type="SMART" id="SM00267">
    <property type="entry name" value="GGDEF"/>
    <property type="match status" value="1"/>
</dbReference>
<feature type="domain" description="PAS" evidence="2">
    <location>
        <begin position="584"/>
        <end position="660"/>
    </location>
</feature>
<protein>
    <submittedName>
        <fullName evidence="5">Diguanylate cyclase domain-containing protein</fullName>
        <ecNumber evidence="5">2.7.7.65</ecNumber>
    </submittedName>
</protein>
<dbReference type="InterPro" id="IPR000700">
    <property type="entry name" value="PAS-assoc_C"/>
</dbReference>
<dbReference type="InterPro" id="IPR043128">
    <property type="entry name" value="Rev_trsase/Diguanyl_cyclase"/>
</dbReference>
<sequence length="1154" mass="130853">MQQTTSKKLTSHQVAGRSKSVPVYPVILFVVAFFYLLGVMAWQVWKDHGYHQNLMSRMIKTRVTLHKDYFEGQVAPIERLLVDHYDRAFETQSDLDAFYLLAAEATPWIKSVALVGLQGDVLKETGIPLTQSAGANKTAQFDFDNHTPITGIRLLNAEDGFLFHRRKGNQGYLVAVIQLKWLKQLLSKNDNPHASYELLDMRTGQNVWQDILPILAPSDKERIWSIKLGDSKLELTGFINQARTKQYYFSSMTPSGLVAFFYLFGGIGLIWYLSTARRHNKTLQQQNRELAFRGDLILSSISDAVVVIGQDQQVLFANSTFYSLLKLKNNRPIAEEIVSQEKSEFWNNITQWSQRLLDGDSVFVDAALSIDSLAVSRWVEPSHQMLSLEDNSQVVVWILKDVTEQHRINEQLITSQNHYRSTFEGAGVALAMVDLNELGELFKSGALDSKEAFSRWRDRNAWQFRSMIDGILITEVNESACRMLDTIDEMTAVKHLKKAIFNPDSSIWAALLALILDTKERTESIIDLSSVTGKAISAQIGVSLVQPTESADDSNASSKVSGNILLSLLDVSALNQAKVKAAEREQFWQQVVHSVPDIVYVNDFSTHTSVFVNHEIGLRLGYSRSEIEQMGDRYWQKLLHPEDKILLKSELPRFRTMENGKVNETVLRLQHKTGKWHSFLFRDTPFTRDENNMVKRYIGVGRDITELLEARTKVDKHERYLEVLAENIRDLVWVMDPEFHFKYISPSIKQVLGYGQEDVLHKGARAFLAEDQFARIEQEIAEPLRGVMSGEINAESYREEIGEHIVEVMALHQDGHYVSLEVKVGLLWDEDNNFEGLLGSCRDVTRRRKSQAELKLAAEVFESSNEAILITDMDGDIVRSNRAFKVVTGYENKEVVGKNLSFMCTEQQTEQFYSTLLDSISRSGYWQGEVWHRKKTGEPFPAWVGVSAITNDDDFVESYIVIFSDMSERKEAEERIHRLAYYDPLTDLANRSLFKEQLSLEMRHADDNQGAVALLYLDLDNFKPVNDTLGHEAGDILLKEVAQRLVSCVRSSDTVARMGGDEFTVILGGQSSQEEARCFGEHVAGQVVSALQEPVEIQGEDFCVTASVGIAIYPAHASDASELLRHADQAMYRAKAKGRNIYQFFSIDDHDVVS</sequence>
<dbReference type="RefSeq" id="WP_386722333.1">
    <property type="nucleotide sequence ID" value="NZ_JBHRSZ010000006.1"/>
</dbReference>
<dbReference type="PROSITE" id="PS50887">
    <property type="entry name" value="GGDEF"/>
    <property type="match status" value="1"/>
</dbReference>
<evidence type="ECO:0000313" key="6">
    <source>
        <dbReference type="Proteomes" id="UP001595476"/>
    </source>
</evidence>
<dbReference type="PANTHER" id="PTHR46663:SF3">
    <property type="entry name" value="SLL0267 PROTEIN"/>
    <property type="match status" value="1"/>
</dbReference>
<keyword evidence="1" id="KW-0472">Membrane</keyword>
<name>A0ABV7HIY9_9GAMM</name>
<evidence type="ECO:0000256" key="1">
    <source>
        <dbReference type="SAM" id="Phobius"/>
    </source>
</evidence>
<feature type="transmembrane region" description="Helical" evidence="1">
    <location>
        <begin position="247"/>
        <end position="273"/>
    </location>
</feature>
<dbReference type="EC" id="2.7.7.65" evidence="5"/>
<dbReference type="InterPro" id="IPR029787">
    <property type="entry name" value="Nucleotide_cyclase"/>
</dbReference>
<evidence type="ECO:0000313" key="5">
    <source>
        <dbReference type="EMBL" id="MFC3152410.1"/>
    </source>
</evidence>
<dbReference type="InterPro" id="IPR013655">
    <property type="entry name" value="PAS_fold_3"/>
</dbReference>
<dbReference type="NCBIfam" id="TIGR00254">
    <property type="entry name" value="GGDEF"/>
    <property type="match status" value="1"/>
</dbReference>
<dbReference type="InterPro" id="IPR052163">
    <property type="entry name" value="DGC-Regulatory_Protein"/>
</dbReference>
<feature type="domain" description="PAS" evidence="2">
    <location>
        <begin position="717"/>
        <end position="791"/>
    </location>
</feature>
<dbReference type="InterPro" id="IPR035965">
    <property type="entry name" value="PAS-like_dom_sf"/>
</dbReference>
<dbReference type="PROSITE" id="PS50112">
    <property type="entry name" value="PAS"/>
    <property type="match status" value="3"/>
</dbReference>
<dbReference type="Pfam" id="PF13426">
    <property type="entry name" value="PAS_9"/>
    <property type="match status" value="1"/>
</dbReference>
<proteinExistence type="predicted"/>
<dbReference type="CDD" id="cd01949">
    <property type="entry name" value="GGDEF"/>
    <property type="match status" value="1"/>
</dbReference>
<dbReference type="InterPro" id="IPR001610">
    <property type="entry name" value="PAC"/>
</dbReference>
<gene>
    <name evidence="5" type="ORF">ACFOEK_15350</name>
</gene>
<feature type="domain" description="PAC" evidence="3">
    <location>
        <begin position="804"/>
        <end position="856"/>
    </location>
</feature>
<dbReference type="EMBL" id="JBHRSZ010000006">
    <property type="protein sequence ID" value="MFC3152410.1"/>
    <property type="molecule type" value="Genomic_DNA"/>
</dbReference>
<dbReference type="InterPro" id="IPR013767">
    <property type="entry name" value="PAS_fold"/>
</dbReference>
<dbReference type="NCBIfam" id="TIGR00229">
    <property type="entry name" value="sensory_box"/>
    <property type="match status" value="3"/>
</dbReference>
<dbReference type="SUPFAM" id="SSF55073">
    <property type="entry name" value="Nucleotide cyclase"/>
    <property type="match status" value="1"/>
</dbReference>
<dbReference type="PANTHER" id="PTHR46663">
    <property type="entry name" value="DIGUANYLATE CYCLASE DGCT-RELATED"/>
    <property type="match status" value="1"/>
</dbReference>
<dbReference type="Proteomes" id="UP001595476">
    <property type="component" value="Unassembled WGS sequence"/>
</dbReference>
<dbReference type="PROSITE" id="PS50113">
    <property type="entry name" value="PAC"/>
    <property type="match status" value="3"/>
</dbReference>
<keyword evidence="5" id="KW-0808">Transferase</keyword>
<feature type="domain" description="PAS" evidence="2">
    <location>
        <begin position="853"/>
        <end position="923"/>
    </location>
</feature>
<keyword evidence="1" id="KW-0812">Transmembrane</keyword>
<comment type="caution">
    <text evidence="5">The sequence shown here is derived from an EMBL/GenBank/DDBJ whole genome shotgun (WGS) entry which is preliminary data.</text>
</comment>
<dbReference type="SMART" id="SM00091">
    <property type="entry name" value="PAS"/>
    <property type="match status" value="4"/>
</dbReference>
<keyword evidence="6" id="KW-1185">Reference proteome</keyword>
<dbReference type="Pfam" id="PF00989">
    <property type="entry name" value="PAS"/>
    <property type="match status" value="1"/>
</dbReference>
<dbReference type="Pfam" id="PF00990">
    <property type="entry name" value="GGDEF"/>
    <property type="match status" value="1"/>
</dbReference>
<keyword evidence="5" id="KW-0548">Nucleotidyltransferase</keyword>
<dbReference type="Pfam" id="PF13188">
    <property type="entry name" value="PAS_8"/>
    <property type="match status" value="1"/>
</dbReference>
<dbReference type="InterPro" id="IPR000160">
    <property type="entry name" value="GGDEF_dom"/>
</dbReference>
<feature type="domain" description="PAC" evidence="3">
    <location>
        <begin position="926"/>
        <end position="978"/>
    </location>
</feature>
<dbReference type="GO" id="GO:0052621">
    <property type="term" value="F:diguanylate cyclase activity"/>
    <property type="evidence" value="ECO:0007669"/>
    <property type="project" value="UniProtKB-EC"/>
</dbReference>
<dbReference type="Gene3D" id="3.30.450.20">
    <property type="entry name" value="PAS domain"/>
    <property type="match status" value="4"/>
</dbReference>
<dbReference type="SMART" id="SM00086">
    <property type="entry name" value="PAC"/>
    <property type="match status" value="3"/>
</dbReference>
<dbReference type="Pfam" id="PF08447">
    <property type="entry name" value="PAS_3"/>
    <property type="match status" value="1"/>
</dbReference>
<dbReference type="Gene3D" id="3.30.70.270">
    <property type="match status" value="1"/>
</dbReference>
<reference evidence="6" key="1">
    <citation type="journal article" date="2019" name="Int. J. Syst. Evol. Microbiol.">
        <title>The Global Catalogue of Microorganisms (GCM) 10K type strain sequencing project: providing services to taxonomists for standard genome sequencing and annotation.</title>
        <authorList>
            <consortium name="The Broad Institute Genomics Platform"/>
            <consortium name="The Broad Institute Genome Sequencing Center for Infectious Disease"/>
            <person name="Wu L."/>
            <person name="Ma J."/>
        </authorList>
    </citation>
    <scope>NUCLEOTIDE SEQUENCE [LARGE SCALE GENOMIC DNA]</scope>
    <source>
        <strain evidence="6">KCTC 52438</strain>
    </source>
</reference>
<evidence type="ECO:0000259" key="2">
    <source>
        <dbReference type="PROSITE" id="PS50112"/>
    </source>
</evidence>
<feature type="domain" description="PAC" evidence="3">
    <location>
        <begin position="663"/>
        <end position="716"/>
    </location>
</feature>
<dbReference type="SUPFAM" id="SSF55785">
    <property type="entry name" value="PYP-like sensor domain (PAS domain)"/>
    <property type="match status" value="4"/>
</dbReference>
<accession>A0ABV7HIY9</accession>
<organism evidence="5 6">
    <name type="scientific">Litoribrevibacter euphylliae</name>
    <dbReference type="NCBI Taxonomy" id="1834034"/>
    <lineage>
        <taxon>Bacteria</taxon>
        <taxon>Pseudomonadati</taxon>
        <taxon>Pseudomonadota</taxon>
        <taxon>Gammaproteobacteria</taxon>
        <taxon>Oceanospirillales</taxon>
        <taxon>Oceanospirillaceae</taxon>
        <taxon>Litoribrevibacter</taxon>
    </lineage>
</organism>
<feature type="domain" description="GGDEF" evidence="4">
    <location>
        <begin position="1010"/>
        <end position="1147"/>
    </location>
</feature>
<evidence type="ECO:0000259" key="4">
    <source>
        <dbReference type="PROSITE" id="PS50887"/>
    </source>
</evidence>